<keyword evidence="3" id="KW-1185">Reference proteome</keyword>
<dbReference type="Proteomes" id="UP000038009">
    <property type="component" value="Unassembled WGS sequence"/>
</dbReference>
<gene>
    <name evidence="2" type="ORF">ABL78_8475</name>
</gene>
<proteinExistence type="predicted"/>
<accession>A0A0N1HZ45</accession>
<feature type="compositionally biased region" description="Polar residues" evidence="1">
    <location>
        <begin position="109"/>
        <end position="119"/>
    </location>
</feature>
<feature type="region of interest" description="Disordered" evidence="1">
    <location>
        <begin position="41"/>
        <end position="128"/>
    </location>
</feature>
<dbReference type="EMBL" id="LJSK01000830">
    <property type="protein sequence ID" value="KPI82515.1"/>
    <property type="molecule type" value="Genomic_DNA"/>
</dbReference>
<feature type="compositionally biased region" description="Low complexity" evidence="1">
    <location>
        <begin position="50"/>
        <end position="62"/>
    </location>
</feature>
<dbReference type="VEuPathDB" id="TriTrypDB:Lsey_0832_0010"/>
<evidence type="ECO:0000313" key="3">
    <source>
        <dbReference type="Proteomes" id="UP000038009"/>
    </source>
</evidence>
<comment type="caution">
    <text evidence="2">The sequence shown here is derived from an EMBL/GenBank/DDBJ whole genome shotgun (WGS) entry which is preliminary data.</text>
</comment>
<evidence type="ECO:0000256" key="1">
    <source>
        <dbReference type="SAM" id="MobiDB-lite"/>
    </source>
</evidence>
<dbReference type="AlphaFoldDB" id="A0A0N1HZ45"/>
<evidence type="ECO:0000313" key="2">
    <source>
        <dbReference type="EMBL" id="KPI82515.1"/>
    </source>
</evidence>
<protein>
    <submittedName>
        <fullName evidence="2">Uncharacterized protein</fullName>
    </submittedName>
</protein>
<name>A0A0N1HZ45_LEPSE</name>
<feature type="compositionally biased region" description="Polar residues" evidence="1">
    <location>
        <begin position="89"/>
        <end position="99"/>
    </location>
</feature>
<sequence length="128" mass="13989">MPRQLRRWARHREASAAHLGCTPALLWQWLPSPPASFRRAFRQRATPQSGKAEAATGKGATTWDLAEEKGAGTAACTRRRSPTAIRLPSDSTASQQPARSGSEEEGVLQNETSSSTFPLSENKKEEKT</sequence>
<reference evidence="2 3" key="1">
    <citation type="journal article" date="2015" name="PLoS Pathog.">
        <title>Leptomonas seymouri: Adaptations to the Dixenous Life Cycle Analyzed by Genome Sequencing, Transcriptome Profiling and Co-infection with Leishmania donovani.</title>
        <authorList>
            <person name="Kraeva N."/>
            <person name="Butenko A."/>
            <person name="Hlavacova J."/>
            <person name="Kostygov A."/>
            <person name="Myskova J."/>
            <person name="Grybchuk D."/>
            <person name="Lestinova T."/>
            <person name="Votypka J."/>
            <person name="Volf P."/>
            <person name="Opperdoes F."/>
            <person name="Flegontov P."/>
            <person name="Lukes J."/>
            <person name="Yurchenko V."/>
        </authorList>
    </citation>
    <scope>NUCLEOTIDE SEQUENCE [LARGE SCALE GENOMIC DNA]</scope>
    <source>
        <strain evidence="2 3">ATCC 30220</strain>
    </source>
</reference>
<organism evidence="2 3">
    <name type="scientific">Leptomonas seymouri</name>
    <dbReference type="NCBI Taxonomy" id="5684"/>
    <lineage>
        <taxon>Eukaryota</taxon>
        <taxon>Discoba</taxon>
        <taxon>Euglenozoa</taxon>
        <taxon>Kinetoplastea</taxon>
        <taxon>Metakinetoplastina</taxon>
        <taxon>Trypanosomatida</taxon>
        <taxon>Trypanosomatidae</taxon>
        <taxon>Leishmaniinae</taxon>
        <taxon>Leptomonas</taxon>
    </lineage>
</organism>